<keyword evidence="1 4" id="KW-0808">Transferase</keyword>
<dbReference type="Gene3D" id="3.40.630.30">
    <property type="match status" value="1"/>
</dbReference>
<evidence type="ECO:0000259" key="3">
    <source>
        <dbReference type="PROSITE" id="PS51186"/>
    </source>
</evidence>
<comment type="caution">
    <text evidence="4">The sequence shown here is derived from an EMBL/GenBank/DDBJ whole genome shotgun (WGS) entry which is preliminary data.</text>
</comment>
<gene>
    <name evidence="4" type="ORF">BWZ43_08535</name>
</gene>
<reference evidence="4 5" key="1">
    <citation type="submission" date="2017-01" db="EMBL/GenBank/DDBJ databases">
        <title>Draft genome sequence of Bacillus oleronius.</title>
        <authorList>
            <person name="Allam M."/>
        </authorList>
    </citation>
    <scope>NUCLEOTIDE SEQUENCE [LARGE SCALE GENOMIC DNA]</scope>
    <source>
        <strain evidence="4 5">DSM 9356</strain>
    </source>
</reference>
<dbReference type="PANTHER" id="PTHR10908">
    <property type="entry name" value="SEROTONIN N-ACETYLTRANSFERASE"/>
    <property type="match status" value="1"/>
</dbReference>
<feature type="domain" description="N-acetyltransferase" evidence="3">
    <location>
        <begin position="1"/>
        <end position="163"/>
    </location>
</feature>
<dbReference type="EMBL" id="MTLA01000081">
    <property type="protein sequence ID" value="OOP68800.1"/>
    <property type="molecule type" value="Genomic_DNA"/>
</dbReference>
<dbReference type="GO" id="GO:0008080">
    <property type="term" value="F:N-acetyltransferase activity"/>
    <property type="evidence" value="ECO:0007669"/>
    <property type="project" value="UniProtKB-ARBA"/>
</dbReference>
<organism evidence="4 5">
    <name type="scientific">Heyndrickxia oleronia</name>
    <dbReference type="NCBI Taxonomy" id="38875"/>
    <lineage>
        <taxon>Bacteria</taxon>
        <taxon>Bacillati</taxon>
        <taxon>Bacillota</taxon>
        <taxon>Bacilli</taxon>
        <taxon>Bacillales</taxon>
        <taxon>Bacillaceae</taxon>
        <taxon>Heyndrickxia</taxon>
    </lineage>
</organism>
<dbReference type="Proteomes" id="UP000189761">
    <property type="component" value="Unassembled WGS sequence"/>
</dbReference>
<evidence type="ECO:0000256" key="2">
    <source>
        <dbReference type="ARBA" id="ARBA00023315"/>
    </source>
</evidence>
<dbReference type="Pfam" id="PF13508">
    <property type="entry name" value="Acetyltransf_7"/>
    <property type="match status" value="1"/>
</dbReference>
<name>A0A8E2LE63_9BACI</name>
<protein>
    <submittedName>
        <fullName evidence="4">GNAT family N-acetyltransferase</fullName>
    </submittedName>
</protein>
<dbReference type="InterPro" id="IPR016181">
    <property type="entry name" value="Acyl_CoA_acyltransferase"/>
</dbReference>
<proteinExistence type="predicted"/>
<dbReference type="InterPro" id="IPR051635">
    <property type="entry name" value="SNAT-like"/>
</dbReference>
<evidence type="ECO:0000256" key="1">
    <source>
        <dbReference type="ARBA" id="ARBA00022679"/>
    </source>
</evidence>
<keyword evidence="2" id="KW-0012">Acyltransferase</keyword>
<dbReference type="SUPFAM" id="SSF55729">
    <property type="entry name" value="Acyl-CoA N-acyltransferases (Nat)"/>
    <property type="match status" value="1"/>
</dbReference>
<dbReference type="CDD" id="cd04301">
    <property type="entry name" value="NAT_SF"/>
    <property type="match status" value="1"/>
</dbReference>
<dbReference type="AlphaFoldDB" id="A0A8E2LE63"/>
<sequence length="163" mass="18540">MNIHYTKPGLNDIKELMHIENLGFRPDEAATEKAMSERIKNIPDTFIVARDEQDKIIGYVVGPVINNRYLTDDLFENTHPNPTSEGFQSILSLVVHPDYRGRGIATRLLERLEEACKKSQRNGITLTCLDYLIPFYEANGFVNEGKSVSTHAGETWFNLVKEL</sequence>
<dbReference type="RefSeq" id="WP_078109954.1">
    <property type="nucleotide sequence ID" value="NZ_CP065424.1"/>
</dbReference>
<keyword evidence="5" id="KW-1185">Reference proteome</keyword>
<accession>A0A8E2LE63</accession>
<dbReference type="PANTHER" id="PTHR10908:SF0">
    <property type="entry name" value="SEROTONIN N-ACETYLTRANSFERASE"/>
    <property type="match status" value="1"/>
</dbReference>
<dbReference type="PROSITE" id="PS51186">
    <property type="entry name" value="GNAT"/>
    <property type="match status" value="1"/>
</dbReference>
<evidence type="ECO:0000313" key="5">
    <source>
        <dbReference type="Proteomes" id="UP000189761"/>
    </source>
</evidence>
<dbReference type="InterPro" id="IPR000182">
    <property type="entry name" value="GNAT_dom"/>
</dbReference>
<evidence type="ECO:0000313" key="4">
    <source>
        <dbReference type="EMBL" id="OOP68800.1"/>
    </source>
</evidence>